<keyword evidence="2" id="KW-1185">Reference proteome</keyword>
<dbReference type="Proteomes" id="UP001152795">
    <property type="component" value="Unassembled WGS sequence"/>
</dbReference>
<evidence type="ECO:0000313" key="2">
    <source>
        <dbReference type="Proteomes" id="UP001152795"/>
    </source>
</evidence>
<dbReference type="AlphaFoldDB" id="A0A6S7GMX6"/>
<comment type="caution">
    <text evidence="1">The sequence shown here is derived from an EMBL/GenBank/DDBJ whole genome shotgun (WGS) entry which is preliminary data.</text>
</comment>
<dbReference type="OrthoDB" id="10464057at2759"/>
<protein>
    <submittedName>
        <fullName evidence="1">Uncharacterized protein</fullName>
    </submittedName>
</protein>
<proteinExistence type="predicted"/>
<evidence type="ECO:0000313" key="1">
    <source>
        <dbReference type="EMBL" id="CAB3993025.1"/>
    </source>
</evidence>
<dbReference type="EMBL" id="CACRXK020002170">
    <property type="protein sequence ID" value="CAB3993025.1"/>
    <property type="molecule type" value="Genomic_DNA"/>
</dbReference>
<name>A0A6S7GMX6_PARCT</name>
<sequence>MASPTSQLLINEGELNEILRIISVAKDAELKIVGNLFGLWRHSLMQPVVHLITGPGERSTISKKTFSPDGVYHLGMKKYLEQQHGLLQIGLWCSGNSNRYPSLNRGHPDYDLYNPLMPEKGRYVVLMFVDNHTKGNLEIEYQIIDREGQQSSRVASLTTRDVLPGASSFRLLEPVFEKINQPGVKFPSQRHQYTGYFSTNMLPTNDHQPPAKITPSYSNITPTNGNAYVIPTSAYVIPTNAYVTPSKAAAVPASMGRLSQSHESDGGDSLFKSLVDGFKSTTYL</sequence>
<organism evidence="1 2">
    <name type="scientific">Paramuricea clavata</name>
    <name type="common">Red gorgonian</name>
    <name type="synonym">Violescent sea-whip</name>
    <dbReference type="NCBI Taxonomy" id="317549"/>
    <lineage>
        <taxon>Eukaryota</taxon>
        <taxon>Metazoa</taxon>
        <taxon>Cnidaria</taxon>
        <taxon>Anthozoa</taxon>
        <taxon>Octocorallia</taxon>
        <taxon>Malacalcyonacea</taxon>
        <taxon>Plexauridae</taxon>
        <taxon>Paramuricea</taxon>
    </lineage>
</organism>
<accession>A0A6S7GMX6</accession>
<gene>
    <name evidence="1" type="ORF">PACLA_8A031941</name>
</gene>
<reference evidence="1" key="1">
    <citation type="submission" date="2020-04" db="EMBL/GenBank/DDBJ databases">
        <authorList>
            <person name="Alioto T."/>
            <person name="Alioto T."/>
            <person name="Gomez Garrido J."/>
        </authorList>
    </citation>
    <scope>NUCLEOTIDE SEQUENCE</scope>
    <source>
        <strain evidence="1">A484AB</strain>
    </source>
</reference>